<dbReference type="PROSITE" id="PS50110">
    <property type="entry name" value="RESPONSE_REGULATORY"/>
    <property type="match status" value="1"/>
</dbReference>
<sequence length="252" mass="29895">MKVLIIEDELHNAKRLKAILEDIDPEIEVLAMLEGVTESINWLKEQDHPDLIFTDVRLTDGLCFEIFSEIKLKCPVIFTSAFDEYALRAFKVNSIDYLLKPIKKEELIKSLHKFKTNPHPSYLGQMLDDVAAILKQQQKNYRTRFLVPVRDSFYTVMIKEVAYFYTEYRTTRAVMPDNQHHILSFTMEELEEQLDPEVFFRVSRQYLINNKSITRINNYFNGKLHIVLNPEPAEKIIMSRDRSRTFKQWLDR</sequence>
<dbReference type="OrthoDB" id="9787344at2"/>
<dbReference type="FunFam" id="3.40.50.2300:FF:000361">
    <property type="entry name" value="Two-component system response regulator"/>
    <property type="match status" value="1"/>
</dbReference>
<dbReference type="PANTHER" id="PTHR37299:SF1">
    <property type="entry name" value="STAGE 0 SPORULATION PROTEIN A HOMOLOG"/>
    <property type="match status" value="1"/>
</dbReference>
<dbReference type="PANTHER" id="PTHR37299">
    <property type="entry name" value="TRANSCRIPTIONAL REGULATOR-RELATED"/>
    <property type="match status" value="1"/>
</dbReference>
<dbReference type="Pfam" id="PF04397">
    <property type="entry name" value="LytTR"/>
    <property type="match status" value="1"/>
</dbReference>
<feature type="domain" description="HTH LytTR-type" evidence="3">
    <location>
        <begin position="145"/>
        <end position="252"/>
    </location>
</feature>
<dbReference type="InterPro" id="IPR001789">
    <property type="entry name" value="Sig_transdc_resp-reg_receiver"/>
</dbReference>
<keyword evidence="5" id="KW-1185">Reference proteome</keyword>
<gene>
    <name evidence="4" type="ORF">SAMN05421820_103247</name>
</gene>
<dbReference type="AlphaFoldDB" id="A0A1G9RHD1"/>
<organism evidence="4 5">
    <name type="scientific">Pedobacter steynii</name>
    <dbReference type="NCBI Taxonomy" id="430522"/>
    <lineage>
        <taxon>Bacteria</taxon>
        <taxon>Pseudomonadati</taxon>
        <taxon>Bacteroidota</taxon>
        <taxon>Sphingobacteriia</taxon>
        <taxon>Sphingobacteriales</taxon>
        <taxon>Sphingobacteriaceae</taxon>
        <taxon>Pedobacter</taxon>
    </lineage>
</organism>
<dbReference type="PROSITE" id="PS50930">
    <property type="entry name" value="HTH_LYTTR"/>
    <property type="match status" value="1"/>
</dbReference>
<dbReference type="Proteomes" id="UP000183200">
    <property type="component" value="Unassembled WGS sequence"/>
</dbReference>
<dbReference type="GO" id="GO:0000156">
    <property type="term" value="F:phosphorelay response regulator activity"/>
    <property type="evidence" value="ECO:0007669"/>
    <property type="project" value="InterPro"/>
</dbReference>
<evidence type="ECO:0000313" key="4">
    <source>
        <dbReference type="EMBL" id="SDM22603.1"/>
    </source>
</evidence>
<dbReference type="InterPro" id="IPR007492">
    <property type="entry name" value="LytTR_DNA-bd_dom"/>
</dbReference>
<evidence type="ECO:0000313" key="5">
    <source>
        <dbReference type="Proteomes" id="UP000183200"/>
    </source>
</evidence>
<dbReference type="GO" id="GO:0003677">
    <property type="term" value="F:DNA binding"/>
    <property type="evidence" value="ECO:0007669"/>
    <property type="project" value="InterPro"/>
</dbReference>
<evidence type="ECO:0000259" key="2">
    <source>
        <dbReference type="PROSITE" id="PS50110"/>
    </source>
</evidence>
<name>A0A1G9RHD1_9SPHI</name>
<feature type="modified residue" description="4-aspartylphosphate" evidence="1">
    <location>
        <position position="55"/>
    </location>
</feature>
<dbReference type="Gene3D" id="2.40.50.1020">
    <property type="entry name" value="LytTr DNA-binding domain"/>
    <property type="match status" value="1"/>
</dbReference>
<keyword evidence="1" id="KW-0597">Phosphoprotein</keyword>
<accession>A0A1G9RHD1</accession>
<dbReference type="RefSeq" id="WP_074605906.1">
    <property type="nucleotide sequence ID" value="NZ_FNGY01000003.1"/>
</dbReference>
<evidence type="ECO:0000259" key="3">
    <source>
        <dbReference type="PROSITE" id="PS50930"/>
    </source>
</evidence>
<dbReference type="Gene3D" id="3.40.50.2300">
    <property type="match status" value="1"/>
</dbReference>
<dbReference type="SMART" id="SM00448">
    <property type="entry name" value="REC"/>
    <property type="match status" value="1"/>
</dbReference>
<proteinExistence type="predicted"/>
<dbReference type="InterPro" id="IPR046947">
    <property type="entry name" value="LytR-like"/>
</dbReference>
<feature type="domain" description="Response regulatory" evidence="2">
    <location>
        <begin position="2"/>
        <end position="115"/>
    </location>
</feature>
<dbReference type="Pfam" id="PF00072">
    <property type="entry name" value="Response_reg"/>
    <property type="match status" value="1"/>
</dbReference>
<reference evidence="5" key="1">
    <citation type="submission" date="2016-10" db="EMBL/GenBank/DDBJ databases">
        <authorList>
            <person name="Varghese N."/>
            <person name="Submissions S."/>
        </authorList>
    </citation>
    <scope>NUCLEOTIDE SEQUENCE [LARGE SCALE GENOMIC DNA]</scope>
    <source>
        <strain evidence="5">DSM 19110</strain>
    </source>
</reference>
<evidence type="ECO:0000256" key="1">
    <source>
        <dbReference type="PROSITE-ProRule" id="PRU00169"/>
    </source>
</evidence>
<dbReference type="EMBL" id="FNGY01000003">
    <property type="protein sequence ID" value="SDM22603.1"/>
    <property type="molecule type" value="Genomic_DNA"/>
</dbReference>
<dbReference type="SUPFAM" id="SSF52172">
    <property type="entry name" value="CheY-like"/>
    <property type="match status" value="1"/>
</dbReference>
<protein>
    <submittedName>
        <fullName evidence="4">Two-component system, LytT family, response regulator</fullName>
    </submittedName>
</protein>
<dbReference type="SMART" id="SM00850">
    <property type="entry name" value="LytTR"/>
    <property type="match status" value="1"/>
</dbReference>
<dbReference type="InterPro" id="IPR011006">
    <property type="entry name" value="CheY-like_superfamily"/>
</dbReference>